<dbReference type="Gene3D" id="6.10.140.2220">
    <property type="match status" value="1"/>
</dbReference>
<dbReference type="Proteomes" id="UP000002729">
    <property type="component" value="Unassembled WGS sequence"/>
</dbReference>
<gene>
    <name evidence="1" type="ORF">AURANDRAFT_65552</name>
</gene>
<evidence type="ECO:0008006" key="3">
    <source>
        <dbReference type="Google" id="ProtNLM"/>
    </source>
</evidence>
<dbReference type="AlphaFoldDB" id="F0YEB5"/>
<dbReference type="GeneID" id="20225389"/>
<accession>F0YEB5</accession>
<reference evidence="1 2" key="1">
    <citation type="journal article" date="2011" name="Proc. Natl. Acad. Sci. U.S.A.">
        <title>Niche of harmful alga Aureococcus anophagefferens revealed through ecogenomics.</title>
        <authorList>
            <person name="Gobler C.J."/>
            <person name="Berry D.L."/>
            <person name="Dyhrman S.T."/>
            <person name="Wilhelm S.W."/>
            <person name="Salamov A."/>
            <person name="Lobanov A.V."/>
            <person name="Zhang Y."/>
            <person name="Collier J.L."/>
            <person name="Wurch L.L."/>
            <person name="Kustka A.B."/>
            <person name="Dill B.D."/>
            <person name="Shah M."/>
            <person name="VerBerkmoes N.C."/>
            <person name="Kuo A."/>
            <person name="Terry A."/>
            <person name="Pangilinan J."/>
            <person name="Lindquist E.A."/>
            <person name="Lucas S."/>
            <person name="Paulsen I.T."/>
            <person name="Hattenrath-Lehmann T.K."/>
            <person name="Talmage S.C."/>
            <person name="Walker E.A."/>
            <person name="Koch F."/>
            <person name="Burson A.M."/>
            <person name="Marcoval M.A."/>
            <person name="Tang Y.Z."/>
            <person name="Lecleir G.R."/>
            <person name="Coyne K.J."/>
            <person name="Berg G.M."/>
            <person name="Bertrand E.M."/>
            <person name="Saito M.A."/>
            <person name="Gladyshev V.N."/>
            <person name="Grigoriev I.V."/>
        </authorList>
    </citation>
    <scope>NUCLEOTIDE SEQUENCE [LARGE SCALE GENOMIC DNA]</scope>
    <source>
        <strain evidence="2">CCMP 1984</strain>
    </source>
</reference>
<dbReference type="EMBL" id="GL833134">
    <property type="protein sequence ID" value="EGB06602.1"/>
    <property type="molecule type" value="Genomic_DNA"/>
</dbReference>
<keyword evidence="2" id="KW-1185">Reference proteome</keyword>
<organism evidence="2">
    <name type="scientific">Aureococcus anophagefferens</name>
    <name type="common">Harmful bloom alga</name>
    <dbReference type="NCBI Taxonomy" id="44056"/>
    <lineage>
        <taxon>Eukaryota</taxon>
        <taxon>Sar</taxon>
        <taxon>Stramenopiles</taxon>
        <taxon>Ochrophyta</taxon>
        <taxon>Pelagophyceae</taxon>
        <taxon>Pelagomonadales</taxon>
        <taxon>Pelagomonadaceae</taxon>
        <taxon>Aureococcus</taxon>
    </lineage>
</organism>
<evidence type="ECO:0000313" key="2">
    <source>
        <dbReference type="Proteomes" id="UP000002729"/>
    </source>
</evidence>
<protein>
    <recommendedName>
        <fullName evidence="3">MYND-type domain-containing protein</fullName>
    </recommendedName>
</protein>
<sequence>MTFDPLTYAGNKTGVTTASKPIVDRARALVCMLREDARAPYVPEDRAPLAAADADACSKLQMEILYAAKGLLALCHQDPSKGPRKHVVGVANALLEHPLAVDQLLCFLVCCPYVGAGPAPWAGEDCEGGLDYFDSAKESAEAAATCAPSPAQAGGAYRVAMVKGPVGLLHELLAHANSPLLGVVAESPWWPRAAAVFARFVADAGAPEKLPALLASLAASTLAKLARLHPPAAPAVRAAIRGDVGASAALAAAAGAPDADDAARRALKATCVRLLELFAEGEEPPHDRRCLACGAETTARCARCKVVFFCNNDRKCLAAVWAEHKGHCVAVKAP</sequence>
<dbReference type="SUPFAM" id="SSF144232">
    <property type="entry name" value="HIT/MYND zinc finger-like"/>
    <property type="match status" value="1"/>
</dbReference>
<evidence type="ECO:0000313" key="1">
    <source>
        <dbReference type="EMBL" id="EGB06602.1"/>
    </source>
</evidence>
<dbReference type="RefSeq" id="XP_009038775.1">
    <property type="nucleotide sequence ID" value="XM_009040527.1"/>
</dbReference>
<dbReference type="InParanoid" id="F0YEB5"/>
<dbReference type="KEGG" id="aaf:AURANDRAFT_65552"/>
<name>F0YEB5_AURAN</name>
<proteinExistence type="predicted"/>